<dbReference type="HOGENOM" id="CLU_578741_0_0_1"/>
<gene>
    <name evidence="3" type="ORF">G647_09444</name>
</gene>
<evidence type="ECO:0000313" key="3">
    <source>
        <dbReference type="EMBL" id="ETI19610.1"/>
    </source>
</evidence>
<proteinExistence type="predicted"/>
<feature type="transmembrane region" description="Helical" evidence="2">
    <location>
        <begin position="439"/>
        <end position="461"/>
    </location>
</feature>
<organism evidence="3 4">
    <name type="scientific">Cladophialophora carrionii CBS 160.54</name>
    <dbReference type="NCBI Taxonomy" id="1279043"/>
    <lineage>
        <taxon>Eukaryota</taxon>
        <taxon>Fungi</taxon>
        <taxon>Dikarya</taxon>
        <taxon>Ascomycota</taxon>
        <taxon>Pezizomycotina</taxon>
        <taxon>Eurotiomycetes</taxon>
        <taxon>Chaetothyriomycetidae</taxon>
        <taxon>Chaetothyriales</taxon>
        <taxon>Herpotrichiellaceae</taxon>
        <taxon>Cladophialophora</taxon>
    </lineage>
</organism>
<name>V9CY89_9EURO</name>
<dbReference type="Proteomes" id="UP000030678">
    <property type="component" value="Unassembled WGS sequence"/>
</dbReference>
<dbReference type="EMBL" id="KB822710">
    <property type="protein sequence ID" value="ETI19610.1"/>
    <property type="molecule type" value="Genomic_DNA"/>
</dbReference>
<dbReference type="Gene3D" id="1.20.58.340">
    <property type="entry name" value="Magnesium transport protein CorA, transmembrane region"/>
    <property type="match status" value="1"/>
</dbReference>
<evidence type="ECO:0000256" key="2">
    <source>
        <dbReference type="SAM" id="Phobius"/>
    </source>
</evidence>
<reference evidence="3 4" key="1">
    <citation type="submission" date="2013-03" db="EMBL/GenBank/DDBJ databases">
        <title>The Genome Sequence of Cladophialophora carrionii CBS 160.54.</title>
        <authorList>
            <consortium name="The Broad Institute Genomics Platform"/>
            <person name="Cuomo C."/>
            <person name="de Hoog S."/>
            <person name="Gorbushina A."/>
            <person name="Walker B."/>
            <person name="Young S.K."/>
            <person name="Zeng Q."/>
            <person name="Gargeya S."/>
            <person name="Fitzgerald M."/>
            <person name="Haas B."/>
            <person name="Abouelleil A."/>
            <person name="Allen A.W."/>
            <person name="Alvarado L."/>
            <person name="Arachchi H.M."/>
            <person name="Berlin A.M."/>
            <person name="Chapman S.B."/>
            <person name="Gainer-Dewar J."/>
            <person name="Goldberg J."/>
            <person name="Griggs A."/>
            <person name="Gujja S."/>
            <person name="Hansen M."/>
            <person name="Howarth C."/>
            <person name="Imamovic A."/>
            <person name="Ireland A."/>
            <person name="Larimer J."/>
            <person name="McCowan C."/>
            <person name="Murphy C."/>
            <person name="Pearson M."/>
            <person name="Poon T.W."/>
            <person name="Priest M."/>
            <person name="Roberts A."/>
            <person name="Saif S."/>
            <person name="Shea T."/>
            <person name="Sisk P."/>
            <person name="Sykes S."/>
            <person name="Wortman J."/>
            <person name="Nusbaum C."/>
            <person name="Birren B."/>
        </authorList>
    </citation>
    <scope>NUCLEOTIDE SEQUENCE [LARGE SCALE GENOMIC DNA]</scope>
    <source>
        <strain evidence="3 4">CBS 160.54</strain>
    </source>
</reference>
<feature type="region of interest" description="Disordered" evidence="1">
    <location>
        <begin position="468"/>
        <end position="487"/>
    </location>
</feature>
<keyword evidence="2" id="KW-0812">Transmembrane</keyword>
<accession>V9CY89</accession>
<keyword evidence="2" id="KW-0472">Membrane</keyword>
<dbReference type="AlphaFoldDB" id="V9CY89"/>
<dbReference type="RefSeq" id="XP_008731969.1">
    <property type="nucleotide sequence ID" value="XM_008733747.1"/>
</dbReference>
<evidence type="ECO:0000256" key="1">
    <source>
        <dbReference type="SAM" id="MobiDB-lite"/>
    </source>
</evidence>
<dbReference type="GeneID" id="19987937"/>
<dbReference type="VEuPathDB" id="FungiDB:G647_09444"/>
<feature type="transmembrane region" description="Helical" evidence="2">
    <location>
        <begin position="390"/>
        <end position="412"/>
    </location>
</feature>
<keyword evidence="2" id="KW-1133">Transmembrane helix</keyword>
<dbReference type="OrthoDB" id="4154280at2759"/>
<protein>
    <submittedName>
        <fullName evidence="3">Uncharacterized protein</fullName>
    </submittedName>
</protein>
<sequence>MAVTDSKAVAVKASGISHLLYEAQPHSHILGGQARFQELFREFSFGEEKSVHRLTVQRGIPYREDVECAKLVERNHTSSHEPGLTVLCLPRKQIALTPAAFAQLLESCHVPPSYLEVLSNNNGIYSSYVLRGHTGLATHYCAHSLGKYNTQTDAEADLMVKFPFGPFSNGSLFMCHSLATGHTTCIISATQAQILVDRLFDVFSHSPLSYSSSGPYAFTPAALLLEHMRIANEDDRGDIDQSVCRIENRSGVSLHNFGSRTRAKIGEYVLLQRELHMQDALIVMADHCFSFHAKCAAFIVTEEQAFAALLSARPDNDRVPTRQQQADYVRASLTFNASMSTWTLEQLRGLEKRLKVQLRVIDSTISATDALTMIRLARASRADSNTMKAITILTMVFLPATFVCSLFSMGFFDFAATGDDEDDPNLEGTQRTMRVAGSFWIYFAVAVPLTVLVLGLCAAWLRWSARQEDDSGDKPRAWGQRKGDGKE</sequence>
<evidence type="ECO:0000313" key="4">
    <source>
        <dbReference type="Proteomes" id="UP000030678"/>
    </source>
</evidence>